<protein>
    <submittedName>
        <fullName evidence="3">VWA domain-containing protein</fullName>
    </submittedName>
</protein>
<dbReference type="Pfam" id="PF13519">
    <property type="entry name" value="VWA_2"/>
    <property type="match status" value="1"/>
</dbReference>
<evidence type="ECO:0000313" key="3">
    <source>
        <dbReference type="EMBL" id="MBT0960658.1"/>
    </source>
</evidence>
<comment type="caution">
    <text evidence="3">The sequence shown here is derived from an EMBL/GenBank/DDBJ whole genome shotgun (WGS) entry which is preliminary data.</text>
</comment>
<proteinExistence type="predicted"/>
<name>A0A944D9V1_DENI1</name>
<accession>A0A944D9V1</accession>
<dbReference type="EMBL" id="JAEKFT010000005">
    <property type="protein sequence ID" value="MBT0960658.1"/>
    <property type="molecule type" value="Genomic_DNA"/>
</dbReference>
<feature type="region of interest" description="Disordered" evidence="1">
    <location>
        <begin position="505"/>
        <end position="529"/>
    </location>
</feature>
<keyword evidence="4" id="KW-1185">Reference proteome</keyword>
<dbReference type="PANTHER" id="PTHR36846">
    <property type="entry name" value="PROTEIN VIAA"/>
    <property type="match status" value="1"/>
</dbReference>
<feature type="domain" description="VWFA" evidence="2">
    <location>
        <begin position="321"/>
        <end position="424"/>
    </location>
</feature>
<dbReference type="InterPro" id="IPR036465">
    <property type="entry name" value="vWFA_dom_sf"/>
</dbReference>
<dbReference type="AlphaFoldDB" id="A0A944D9V1"/>
<dbReference type="Proteomes" id="UP000694660">
    <property type="component" value="Unassembled WGS sequence"/>
</dbReference>
<evidence type="ECO:0000259" key="2">
    <source>
        <dbReference type="Pfam" id="PF13519"/>
    </source>
</evidence>
<organism evidence="3 4">
    <name type="scientific">Denitromonas iodatirespirans</name>
    <dbReference type="NCBI Taxonomy" id="2795389"/>
    <lineage>
        <taxon>Bacteria</taxon>
        <taxon>Pseudomonadati</taxon>
        <taxon>Pseudomonadota</taxon>
        <taxon>Betaproteobacteria</taxon>
        <taxon>Rhodocyclales</taxon>
        <taxon>Zoogloeaceae</taxon>
        <taxon>Denitromonas</taxon>
    </lineage>
</organism>
<sequence length="529" mass="56604">MAGLSAAPDPGTPARPVLFGALEARLAALDALPRSLWLGGLTHSIGELESRLNALAVLRERLSQGEWPAPGQWRWPAEPIAGALASAFASLDLARHCRRQDALVDTVLMSLLFHLDLIVDYQDRGASEDEAIARAVAAFAADWQDRCGVMDELVAALGQVPYIDDNDRWDALAGLLRSTSWQAVLKARDAMARLPELAATLRALGRARPALAPAMVPQGQAESLSTAELQPTEARSVRVPDLPGETRGIQRSARISRMLPAEAVLLGHPRLRLVWHARRAERTLLTYEDDDRLTDIPLAHVTLPRPAPAPVPAPHPEQGPMLVCVDTSGSMQGGAEAVAKAVVLEAARCAHAEGRDCRVFAFGGPDEVLELSLSPDVDGVLRLTHFLGQAFGGGTDICGPIERCLAAMATARWQQADLLLATDGAFGATPALARQLAEAKQATGLRVQGVLVGDRETIGLLELADAVLWVRDWRRFGASAAVSPVHSKSLTAEYFPGALRNEANRRSTVSGHDASLAVRAGAHRRKESP</sequence>
<dbReference type="GO" id="GO:0005829">
    <property type="term" value="C:cytosol"/>
    <property type="evidence" value="ECO:0007669"/>
    <property type="project" value="TreeGrafter"/>
</dbReference>
<reference evidence="4" key="1">
    <citation type="journal article" date="2022" name="ISME J.">
        <title>Genetic and phylogenetic analysis of dissimilatory iodate-reducing bacteria identifies potential niches across the world's oceans.</title>
        <authorList>
            <person name="Reyes-Umana V."/>
            <person name="Henning Z."/>
            <person name="Lee K."/>
            <person name="Barnum T.P."/>
            <person name="Coates J.D."/>
        </authorList>
    </citation>
    <scope>NUCLEOTIDE SEQUENCE [LARGE SCALE GENOMIC DNA]</scope>
    <source>
        <strain evidence="4">IR12</strain>
    </source>
</reference>
<dbReference type="InterPro" id="IPR002035">
    <property type="entry name" value="VWF_A"/>
</dbReference>
<dbReference type="PANTHER" id="PTHR36846:SF1">
    <property type="entry name" value="PROTEIN VIAA"/>
    <property type="match status" value="1"/>
</dbReference>
<evidence type="ECO:0000313" key="4">
    <source>
        <dbReference type="Proteomes" id="UP000694660"/>
    </source>
</evidence>
<dbReference type="Gene3D" id="3.40.50.410">
    <property type="entry name" value="von Willebrand factor, type A domain"/>
    <property type="match status" value="1"/>
</dbReference>
<dbReference type="SUPFAM" id="SSF53300">
    <property type="entry name" value="vWA-like"/>
    <property type="match status" value="1"/>
</dbReference>
<gene>
    <name evidence="3" type="ORF">I8J34_05650</name>
</gene>
<dbReference type="RefSeq" id="WP_214360422.1">
    <property type="nucleotide sequence ID" value="NZ_JAEKFT010000005.1"/>
</dbReference>
<evidence type="ECO:0000256" key="1">
    <source>
        <dbReference type="SAM" id="MobiDB-lite"/>
    </source>
</evidence>